<dbReference type="InterPro" id="IPR020837">
    <property type="entry name" value="Fibrinogen_CS"/>
</dbReference>
<evidence type="ECO:0000313" key="15">
    <source>
        <dbReference type="Proteomes" id="UP001044222"/>
    </source>
</evidence>
<dbReference type="PANTHER" id="PTHR47221:SF6">
    <property type="entry name" value="FIBRINOGEN ALPHA CHAIN"/>
    <property type="match status" value="1"/>
</dbReference>
<proteinExistence type="predicted"/>
<keyword evidence="5 10" id="KW-0175">Coiled coil</keyword>
<dbReference type="GO" id="GO:0005102">
    <property type="term" value="F:signaling receptor binding"/>
    <property type="evidence" value="ECO:0007669"/>
    <property type="project" value="InterPro"/>
</dbReference>
<evidence type="ECO:0000256" key="8">
    <source>
        <dbReference type="ARBA" id="ARBA00023180"/>
    </source>
</evidence>
<name>A0A9D3MC01_ANGAN</name>
<dbReference type="Gene3D" id="4.10.530.10">
    <property type="entry name" value="Gamma-fibrinogen Carboxyl Terminal Fragment, domain 2"/>
    <property type="match status" value="1"/>
</dbReference>
<feature type="domain" description="Fibrinogen C-terminal" evidence="13">
    <location>
        <begin position="422"/>
        <end position="625"/>
    </location>
</feature>
<dbReference type="Pfam" id="PF00147">
    <property type="entry name" value="Fibrinogen_C"/>
    <property type="match status" value="1"/>
</dbReference>
<evidence type="ECO:0000259" key="13">
    <source>
        <dbReference type="PROSITE" id="PS51406"/>
    </source>
</evidence>
<sequence length="879" mass="99242">MGLLYLSCCFLALVFSVHAVLLDPRGARPVEHGYKASECATEKEWPACTDDDWGPKCPSGCRIQGLLDQADRQLVNKIDKIRKFLEENRRHYRSTDQVTKQTYDFLRDRLVTDSGNDNKYMGLAEQLRTRIASIKVKIEAQLRLLQALKGRVLNQVKEMKRLEVDIDIKLRSCKGSCASYTEYSVDRDSYITLDKQLAQLEAMAIQRVETVTTLRVMKSTILKEVSVPSIYKSGAGEGQEQKQDFFADVDQRQLSLEGMATGSTSTTVNSRDPGTGHLPSTATGSSTKVHSSTHTISCTKTIKKETHTKDGSVEKVEVVEESPECKGLDGHGKDGTGTTLFSREFGSFFEDPTNGKSITTFSQGGGDDLFKFTSHSSTSTKSVKGGSLKDVFSEFGGLTGGAVEEDLPDIHARSLKSPSEARQSDYVGKDCVDILQKHTSGDKSGLFKIKPDGSQDVVEVYCDHDTMLAGWVLVQQRMDGSVNFNRTWKDYRDGFGSVDQRGRGEFWLGNKYLHLLTQAESMLRVELEDWEGQEFYAEYLVRIGTEAEGYPIHVSGYQGNAGDALVSGQPDLGAFLSHANMKFSTYDRDNDKWEENCAEMYGGGWWYNNCRSANLNGIYFKGGQYDPVCRVWKQNVQPDQRERRGYLRGRGSRCPTHPQPPLCTDEDWDVKCPSGCRLQGHIDATEQSLLGRFGQMCDRAKEDRHKAEKTMLWTQQIHRANRKIIVKNYVAEAKYLELMDKLQKNLTSVKRRATELSAKLKGQYDKIQQQIAAIYRTEVDVDIKIRACQGSCKNAEVYNIDRESYRTLAKELHEFRQVSEQVEQPDTGELKKTPLSDDPPILRSLKKLPFSEQELLTHFEDIEQYELEVENMTSDFDDR</sequence>
<reference evidence="14" key="1">
    <citation type="submission" date="2021-01" db="EMBL/GenBank/DDBJ databases">
        <title>A chromosome-scale assembly of European eel, Anguilla anguilla.</title>
        <authorList>
            <person name="Henkel C."/>
            <person name="Jong-Raadsen S.A."/>
            <person name="Dufour S."/>
            <person name="Weltzien F.-A."/>
            <person name="Palstra A.P."/>
            <person name="Pelster B."/>
            <person name="Spaink H.P."/>
            <person name="Van Den Thillart G.E."/>
            <person name="Jansen H."/>
            <person name="Zahm M."/>
            <person name="Klopp C."/>
            <person name="Cedric C."/>
            <person name="Louis A."/>
            <person name="Berthelot C."/>
            <person name="Parey E."/>
            <person name="Roest Crollius H."/>
            <person name="Montfort J."/>
            <person name="Robinson-Rechavi M."/>
            <person name="Bucao C."/>
            <person name="Bouchez O."/>
            <person name="Gislard M."/>
            <person name="Lluch J."/>
            <person name="Milhes M."/>
            <person name="Lampietro C."/>
            <person name="Lopez Roques C."/>
            <person name="Donnadieu C."/>
            <person name="Braasch I."/>
            <person name="Desvignes T."/>
            <person name="Postlethwait J."/>
            <person name="Bobe J."/>
            <person name="Guiguen Y."/>
            <person name="Dirks R."/>
        </authorList>
    </citation>
    <scope>NUCLEOTIDE SEQUENCE</scope>
    <source>
        <strain evidence="14">Tag_6206</strain>
        <tissue evidence="14">Liver</tissue>
    </source>
</reference>
<evidence type="ECO:0000256" key="4">
    <source>
        <dbReference type="ARBA" id="ARBA00022729"/>
    </source>
</evidence>
<dbReference type="InterPro" id="IPR036056">
    <property type="entry name" value="Fibrinogen-like_C"/>
</dbReference>
<keyword evidence="4 12" id="KW-0732">Signal</keyword>
<keyword evidence="15" id="KW-1185">Reference proteome</keyword>
<dbReference type="InterPro" id="IPR037579">
    <property type="entry name" value="FIB_ANG-like"/>
</dbReference>
<dbReference type="InterPro" id="IPR014716">
    <property type="entry name" value="Fibrinogen_a/b/g_C_1"/>
</dbReference>
<dbReference type="SUPFAM" id="SSF56496">
    <property type="entry name" value="Fibrinogen C-terminal domain-like"/>
    <property type="match status" value="1"/>
</dbReference>
<evidence type="ECO:0000256" key="2">
    <source>
        <dbReference type="ARBA" id="ARBA00022525"/>
    </source>
</evidence>
<feature type="region of interest" description="Disordered" evidence="11">
    <location>
        <begin position="818"/>
        <end position="837"/>
    </location>
</feature>
<dbReference type="SMART" id="SM01212">
    <property type="entry name" value="Fib_alpha"/>
    <property type="match status" value="2"/>
</dbReference>
<dbReference type="Gene3D" id="3.90.215.10">
    <property type="entry name" value="Gamma Fibrinogen, chain A, domain 1"/>
    <property type="match status" value="1"/>
</dbReference>
<feature type="compositionally biased region" description="Polar residues" evidence="11">
    <location>
        <begin position="261"/>
        <end position="293"/>
    </location>
</feature>
<organism evidence="14 15">
    <name type="scientific">Anguilla anguilla</name>
    <name type="common">European freshwater eel</name>
    <name type="synonym">Muraena anguilla</name>
    <dbReference type="NCBI Taxonomy" id="7936"/>
    <lineage>
        <taxon>Eukaryota</taxon>
        <taxon>Metazoa</taxon>
        <taxon>Chordata</taxon>
        <taxon>Craniata</taxon>
        <taxon>Vertebrata</taxon>
        <taxon>Euteleostomi</taxon>
        <taxon>Actinopterygii</taxon>
        <taxon>Neopterygii</taxon>
        <taxon>Teleostei</taxon>
        <taxon>Anguilliformes</taxon>
        <taxon>Anguillidae</taxon>
        <taxon>Anguilla</taxon>
    </lineage>
</organism>
<gene>
    <name evidence="14" type="ORF">ANANG_G00136720</name>
</gene>
<feature type="chain" id="PRO_5038432159" description="Fibrinogen C-terminal domain-containing protein" evidence="12">
    <location>
        <begin position="20"/>
        <end position="879"/>
    </location>
</feature>
<dbReference type="EMBL" id="JAFIRN010000007">
    <property type="protein sequence ID" value="KAG5845242.1"/>
    <property type="molecule type" value="Genomic_DNA"/>
</dbReference>
<comment type="subunit">
    <text evidence="9">Heterohexamer; disulfide linked. Contains 2 sets of 3 non-identical chains (alpha, beta and gamma). The 2 heterotrimers are in head to head conformation with the N-termini in a small central domain.</text>
</comment>
<keyword evidence="3" id="KW-0356">Hemostasis</keyword>
<feature type="coiled-coil region" evidence="10">
    <location>
        <begin position="739"/>
        <end position="770"/>
    </location>
</feature>
<evidence type="ECO:0000256" key="1">
    <source>
        <dbReference type="ARBA" id="ARBA00004613"/>
    </source>
</evidence>
<evidence type="ECO:0000256" key="6">
    <source>
        <dbReference type="ARBA" id="ARBA00023084"/>
    </source>
</evidence>
<evidence type="ECO:0000256" key="10">
    <source>
        <dbReference type="SAM" id="Coils"/>
    </source>
</evidence>
<dbReference type="CDD" id="cd00087">
    <property type="entry name" value="FReD"/>
    <property type="match status" value="1"/>
</dbReference>
<accession>A0A9D3MC01</accession>
<dbReference type="GO" id="GO:0051258">
    <property type="term" value="P:protein polymerization"/>
    <property type="evidence" value="ECO:0007669"/>
    <property type="project" value="InterPro"/>
</dbReference>
<dbReference type="GO" id="GO:0005201">
    <property type="term" value="F:extracellular matrix structural constituent"/>
    <property type="evidence" value="ECO:0007669"/>
    <property type="project" value="TreeGrafter"/>
</dbReference>
<dbReference type="InterPro" id="IPR012290">
    <property type="entry name" value="Fibrinogen_a/b/g_coil_dom"/>
</dbReference>
<dbReference type="GO" id="GO:0070527">
    <property type="term" value="P:platelet aggregation"/>
    <property type="evidence" value="ECO:0007669"/>
    <property type="project" value="TreeGrafter"/>
</dbReference>
<dbReference type="GO" id="GO:0042730">
    <property type="term" value="P:fibrinolysis"/>
    <property type="evidence" value="ECO:0007669"/>
    <property type="project" value="TreeGrafter"/>
</dbReference>
<evidence type="ECO:0000256" key="7">
    <source>
        <dbReference type="ARBA" id="ARBA00023157"/>
    </source>
</evidence>
<evidence type="ECO:0000256" key="3">
    <source>
        <dbReference type="ARBA" id="ARBA00022696"/>
    </source>
</evidence>
<evidence type="ECO:0000256" key="5">
    <source>
        <dbReference type="ARBA" id="ARBA00023054"/>
    </source>
</evidence>
<keyword evidence="6" id="KW-0094">Blood coagulation</keyword>
<dbReference type="PROSITE" id="PS00514">
    <property type="entry name" value="FIBRINOGEN_C_1"/>
    <property type="match status" value="1"/>
</dbReference>
<feature type="region of interest" description="Disordered" evidence="11">
    <location>
        <begin position="259"/>
        <end position="293"/>
    </location>
</feature>
<dbReference type="SMART" id="SM00186">
    <property type="entry name" value="FBG"/>
    <property type="match status" value="1"/>
</dbReference>
<dbReference type="PANTHER" id="PTHR47221">
    <property type="entry name" value="FIBRINOGEN ALPHA CHAIN"/>
    <property type="match status" value="1"/>
</dbReference>
<feature type="signal peptide" evidence="12">
    <location>
        <begin position="1"/>
        <end position="19"/>
    </location>
</feature>
<evidence type="ECO:0000313" key="14">
    <source>
        <dbReference type="EMBL" id="KAG5845242.1"/>
    </source>
</evidence>
<comment type="caution">
    <text evidence="14">The sequence shown here is derived from an EMBL/GenBank/DDBJ whole genome shotgun (WGS) entry which is preliminary data.</text>
</comment>
<dbReference type="GO" id="GO:0005577">
    <property type="term" value="C:fibrinogen complex"/>
    <property type="evidence" value="ECO:0007669"/>
    <property type="project" value="InterPro"/>
</dbReference>
<keyword evidence="7" id="KW-1015">Disulfide bond</keyword>
<keyword evidence="2" id="KW-0964">Secreted</keyword>
<dbReference type="PROSITE" id="PS51406">
    <property type="entry name" value="FIBRINOGEN_C_2"/>
    <property type="match status" value="1"/>
</dbReference>
<dbReference type="GO" id="GO:0072377">
    <property type="term" value="P:blood coagulation, common pathway"/>
    <property type="evidence" value="ECO:0007669"/>
    <property type="project" value="TreeGrafter"/>
</dbReference>
<dbReference type="AlphaFoldDB" id="A0A9D3MC01"/>
<dbReference type="Gene3D" id="1.20.5.50">
    <property type="match status" value="2"/>
</dbReference>
<dbReference type="Pfam" id="PF08702">
    <property type="entry name" value="Fib_alpha"/>
    <property type="match status" value="2"/>
</dbReference>
<dbReference type="InterPro" id="IPR002181">
    <property type="entry name" value="Fibrinogen_a/b/g_C_dom"/>
</dbReference>
<protein>
    <recommendedName>
        <fullName evidence="13">Fibrinogen C-terminal domain-containing protein</fullName>
    </recommendedName>
</protein>
<dbReference type="Proteomes" id="UP001044222">
    <property type="component" value="Chromosome 7"/>
</dbReference>
<dbReference type="GO" id="GO:0034116">
    <property type="term" value="P:positive regulation of heterotypic cell-cell adhesion"/>
    <property type="evidence" value="ECO:0007669"/>
    <property type="project" value="TreeGrafter"/>
</dbReference>
<keyword evidence="8" id="KW-0325">Glycoprotein</keyword>
<dbReference type="SUPFAM" id="SSF58010">
    <property type="entry name" value="Fibrinogen coiled-coil and central regions"/>
    <property type="match status" value="2"/>
</dbReference>
<comment type="subcellular location">
    <subcellularLocation>
        <location evidence="1">Secreted</location>
    </subcellularLocation>
</comment>
<dbReference type="GO" id="GO:0030674">
    <property type="term" value="F:protein-macromolecule adaptor activity"/>
    <property type="evidence" value="ECO:0007669"/>
    <property type="project" value="TreeGrafter"/>
</dbReference>
<evidence type="ECO:0000256" key="12">
    <source>
        <dbReference type="SAM" id="SignalP"/>
    </source>
</evidence>
<evidence type="ECO:0000256" key="9">
    <source>
        <dbReference type="ARBA" id="ARBA00025974"/>
    </source>
</evidence>
<evidence type="ECO:0000256" key="11">
    <source>
        <dbReference type="SAM" id="MobiDB-lite"/>
    </source>
</evidence>